<dbReference type="HAMAP" id="MF_00651">
    <property type="entry name" value="Nuclease_YqgF"/>
    <property type="match status" value="1"/>
</dbReference>
<proteinExistence type="inferred from homology"/>
<dbReference type="Gene3D" id="3.30.420.140">
    <property type="entry name" value="YqgF/RNase H-like domain"/>
    <property type="match status" value="1"/>
</dbReference>
<gene>
    <name evidence="7" type="primary">ruvX</name>
    <name evidence="7" type="ORF">AAK873_03040</name>
</gene>
<comment type="caution">
    <text evidence="7">The sequence shown here is derived from an EMBL/GenBank/DDBJ whole genome shotgun (WGS) entry which is preliminary data.</text>
</comment>
<keyword evidence="3 5" id="KW-0540">Nuclease</keyword>
<evidence type="ECO:0000256" key="4">
    <source>
        <dbReference type="ARBA" id="ARBA00022801"/>
    </source>
</evidence>
<comment type="function">
    <text evidence="5">Could be a nuclease involved in processing of the 5'-end of pre-16S rRNA.</text>
</comment>
<keyword evidence="8" id="KW-1185">Reference proteome</keyword>
<dbReference type="CDD" id="cd16964">
    <property type="entry name" value="YqgF"/>
    <property type="match status" value="1"/>
</dbReference>
<evidence type="ECO:0000313" key="7">
    <source>
        <dbReference type="EMBL" id="MEY8244593.1"/>
    </source>
</evidence>
<dbReference type="SUPFAM" id="SSF53098">
    <property type="entry name" value="Ribonuclease H-like"/>
    <property type="match status" value="1"/>
</dbReference>
<reference evidence="7 8" key="1">
    <citation type="submission" date="2024-03" db="EMBL/GenBank/DDBJ databases">
        <title>Mouse gut bacterial collection (mGBC) of GemPharmatech.</title>
        <authorList>
            <person name="He Y."/>
            <person name="Dong L."/>
            <person name="Wu D."/>
            <person name="Gao X."/>
            <person name="Lin Z."/>
        </authorList>
    </citation>
    <scope>NUCLEOTIDE SEQUENCE [LARGE SCALE GENOMIC DNA]</scope>
    <source>
        <strain evidence="7 8">54-13</strain>
    </source>
</reference>
<dbReference type="RefSeq" id="WP_121699238.1">
    <property type="nucleotide sequence ID" value="NZ_JBCLPP010000006.1"/>
</dbReference>
<dbReference type="InterPro" id="IPR037027">
    <property type="entry name" value="YqgF/RNaseH-like_dom_sf"/>
</dbReference>
<keyword evidence="4 5" id="KW-0378">Hydrolase</keyword>
<evidence type="ECO:0000256" key="2">
    <source>
        <dbReference type="ARBA" id="ARBA00022517"/>
    </source>
</evidence>
<keyword evidence="2 5" id="KW-0690">Ribosome biogenesis</keyword>
<dbReference type="PANTHER" id="PTHR33317:SF4">
    <property type="entry name" value="POLYNUCLEOTIDYL TRANSFERASE, RIBONUCLEASE H-LIKE SUPERFAMILY PROTEIN"/>
    <property type="match status" value="1"/>
</dbReference>
<comment type="similarity">
    <text evidence="5">Belongs to the YqgF HJR family.</text>
</comment>
<dbReference type="InterPro" id="IPR005227">
    <property type="entry name" value="YqgF"/>
</dbReference>
<evidence type="ECO:0000259" key="6">
    <source>
        <dbReference type="SMART" id="SM00732"/>
    </source>
</evidence>
<sequence length="141" mass="15618">MGRLIAIDYGRKRCGIAVTDALRIVANGLTTVATNQLVDFVKKYMADEPVDAIIVGKPVTLQGEPSESMKYITPGIAKLRAALPAGTEILFWDERFTSTLAHRAMLDGGMRKSRRRDKAIVDEMAATIILNDYLQSKSYNR</sequence>
<dbReference type="Pfam" id="PF03652">
    <property type="entry name" value="RuvX"/>
    <property type="match status" value="1"/>
</dbReference>
<dbReference type="EMBL" id="JBCLPP010000006">
    <property type="protein sequence ID" value="MEY8244593.1"/>
    <property type="molecule type" value="Genomic_DNA"/>
</dbReference>
<organism evidence="7 8">
    <name type="scientific">Heminiphilus faecis</name>
    <dbReference type="NCBI Taxonomy" id="2601703"/>
    <lineage>
        <taxon>Bacteria</taxon>
        <taxon>Pseudomonadati</taxon>
        <taxon>Bacteroidota</taxon>
        <taxon>Bacteroidia</taxon>
        <taxon>Bacteroidales</taxon>
        <taxon>Muribaculaceae</taxon>
        <taxon>Heminiphilus</taxon>
    </lineage>
</organism>
<dbReference type="InterPro" id="IPR006641">
    <property type="entry name" value="YqgF/RNaseH-like_dom"/>
</dbReference>
<dbReference type="PANTHER" id="PTHR33317">
    <property type="entry name" value="POLYNUCLEOTIDYL TRANSFERASE, RIBONUCLEASE H-LIKE SUPERFAMILY PROTEIN"/>
    <property type="match status" value="1"/>
</dbReference>
<dbReference type="Proteomes" id="UP001565200">
    <property type="component" value="Unassembled WGS sequence"/>
</dbReference>
<protein>
    <recommendedName>
        <fullName evidence="5">Putative pre-16S rRNA nuclease</fullName>
        <ecNumber evidence="5">3.1.-.-</ecNumber>
    </recommendedName>
</protein>
<evidence type="ECO:0000313" key="8">
    <source>
        <dbReference type="Proteomes" id="UP001565200"/>
    </source>
</evidence>
<feature type="domain" description="YqgF/RNase H-like" evidence="6">
    <location>
        <begin position="2"/>
        <end position="101"/>
    </location>
</feature>
<dbReference type="InterPro" id="IPR012337">
    <property type="entry name" value="RNaseH-like_sf"/>
</dbReference>
<evidence type="ECO:0000256" key="5">
    <source>
        <dbReference type="HAMAP-Rule" id="MF_00651"/>
    </source>
</evidence>
<keyword evidence="1 5" id="KW-0963">Cytoplasm</keyword>
<accession>A0ABV4CT86</accession>
<name>A0ABV4CT86_9BACT</name>
<evidence type="ECO:0000256" key="3">
    <source>
        <dbReference type="ARBA" id="ARBA00022722"/>
    </source>
</evidence>
<dbReference type="SMART" id="SM00732">
    <property type="entry name" value="YqgFc"/>
    <property type="match status" value="1"/>
</dbReference>
<dbReference type="EC" id="3.1.-.-" evidence="5"/>
<evidence type="ECO:0000256" key="1">
    <source>
        <dbReference type="ARBA" id="ARBA00022490"/>
    </source>
</evidence>
<dbReference type="NCBIfam" id="TIGR00250">
    <property type="entry name" value="RNAse_H_YqgF"/>
    <property type="match status" value="1"/>
</dbReference>
<comment type="subcellular location">
    <subcellularLocation>
        <location evidence="5">Cytoplasm</location>
    </subcellularLocation>
</comment>